<dbReference type="Proteomes" id="UP000823883">
    <property type="component" value="Unassembled WGS sequence"/>
</dbReference>
<dbReference type="AlphaFoldDB" id="A0A9D2PB91"/>
<gene>
    <name evidence="2" type="ORF">IAA04_02095</name>
</gene>
<evidence type="ECO:0000313" key="2">
    <source>
        <dbReference type="EMBL" id="HJC46826.1"/>
    </source>
</evidence>
<feature type="region of interest" description="Disordered" evidence="1">
    <location>
        <begin position="49"/>
        <end position="73"/>
    </location>
</feature>
<organism evidence="2 3">
    <name type="scientific">Candidatus Lachnoclostridium pullistercoris</name>
    <dbReference type="NCBI Taxonomy" id="2838632"/>
    <lineage>
        <taxon>Bacteria</taxon>
        <taxon>Bacillati</taxon>
        <taxon>Bacillota</taxon>
        <taxon>Clostridia</taxon>
        <taxon>Lachnospirales</taxon>
        <taxon>Lachnospiraceae</taxon>
    </lineage>
</organism>
<sequence>MSETDTIVLLKQENERLKRENEILMETVCQIRTTVNRLIDRYVIRGGAEKDLPREDGENSFGRCEKLEKELSH</sequence>
<reference evidence="2" key="1">
    <citation type="journal article" date="2021" name="PeerJ">
        <title>Extensive microbial diversity within the chicken gut microbiome revealed by metagenomics and culture.</title>
        <authorList>
            <person name="Gilroy R."/>
            <person name="Ravi A."/>
            <person name="Getino M."/>
            <person name="Pursley I."/>
            <person name="Horton D.L."/>
            <person name="Alikhan N.F."/>
            <person name="Baker D."/>
            <person name="Gharbi K."/>
            <person name="Hall N."/>
            <person name="Watson M."/>
            <person name="Adriaenssens E.M."/>
            <person name="Foster-Nyarko E."/>
            <person name="Jarju S."/>
            <person name="Secka A."/>
            <person name="Antonio M."/>
            <person name="Oren A."/>
            <person name="Chaudhuri R.R."/>
            <person name="La Ragione R."/>
            <person name="Hildebrand F."/>
            <person name="Pallen M.J."/>
        </authorList>
    </citation>
    <scope>NUCLEOTIDE SEQUENCE</scope>
    <source>
        <strain evidence="2">CHK183-5548</strain>
    </source>
</reference>
<comment type="caution">
    <text evidence="2">The sequence shown here is derived from an EMBL/GenBank/DDBJ whole genome shotgun (WGS) entry which is preliminary data.</text>
</comment>
<dbReference type="EMBL" id="DWWL01000009">
    <property type="protein sequence ID" value="HJC46826.1"/>
    <property type="molecule type" value="Genomic_DNA"/>
</dbReference>
<proteinExistence type="predicted"/>
<evidence type="ECO:0000313" key="3">
    <source>
        <dbReference type="Proteomes" id="UP000823883"/>
    </source>
</evidence>
<reference evidence="2" key="2">
    <citation type="submission" date="2021-04" db="EMBL/GenBank/DDBJ databases">
        <authorList>
            <person name="Gilroy R."/>
        </authorList>
    </citation>
    <scope>NUCLEOTIDE SEQUENCE</scope>
    <source>
        <strain evidence="2">CHK183-5548</strain>
    </source>
</reference>
<name>A0A9D2PB91_9FIRM</name>
<accession>A0A9D2PB91</accession>
<protein>
    <submittedName>
        <fullName evidence="2">Uncharacterized protein</fullName>
    </submittedName>
</protein>
<evidence type="ECO:0000256" key="1">
    <source>
        <dbReference type="SAM" id="MobiDB-lite"/>
    </source>
</evidence>